<evidence type="ECO:0000313" key="2">
    <source>
        <dbReference type="Proteomes" id="UP000250434"/>
    </source>
</evidence>
<organism evidence="1 2">
    <name type="scientific">Amycolatopsis albispora</name>
    <dbReference type="NCBI Taxonomy" id="1804986"/>
    <lineage>
        <taxon>Bacteria</taxon>
        <taxon>Bacillati</taxon>
        <taxon>Actinomycetota</taxon>
        <taxon>Actinomycetes</taxon>
        <taxon>Pseudonocardiales</taxon>
        <taxon>Pseudonocardiaceae</taxon>
        <taxon>Amycolatopsis</taxon>
    </lineage>
</organism>
<evidence type="ECO:0000313" key="1">
    <source>
        <dbReference type="EMBL" id="AXB47326.1"/>
    </source>
</evidence>
<dbReference type="KEGG" id="aab:A4R43_36775"/>
<keyword evidence="2" id="KW-1185">Reference proteome</keyword>
<dbReference type="RefSeq" id="WP_113696381.1">
    <property type="nucleotide sequence ID" value="NZ_CP015163.1"/>
</dbReference>
<reference evidence="1 2" key="1">
    <citation type="submission" date="2016-04" db="EMBL/GenBank/DDBJ databases">
        <title>Complete genome sequence and analysis of deep-sea sediment isolate, Amycolatopsis sp. WP1.</title>
        <authorList>
            <person name="Wang H."/>
            <person name="Chen S."/>
            <person name="Wu Q."/>
        </authorList>
    </citation>
    <scope>NUCLEOTIDE SEQUENCE [LARGE SCALE GENOMIC DNA]</scope>
    <source>
        <strain evidence="1 2">WP1</strain>
    </source>
</reference>
<protein>
    <submittedName>
        <fullName evidence="1">Uncharacterized protein</fullName>
    </submittedName>
</protein>
<accession>A0A344LH02</accession>
<dbReference type="EMBL" id="CP015163">
    <property type="protein sequence ID" value="AXB47326.1"/>
    <property type="molecule type" value="Genomic_DNA"/>
</dbReference>
<dbReference type="Proteomes" id="UP000250434">
    <property type="component" value="Chromosome"/>
</dbReference>
<gene>
    <name evidence="1" type="ORF">A4R43_36775</name>
</gene>
<sequence>MKEYDGLVICEFCRVFHGQTVAFNSMFGRLGVIDHLDDHRATGEQISHKLISRAVDWCLKSPFRSSGVQTED</sequence>
<proteinExistence type="predicted"/>
<name>A0A344LH02_9PSEU</name>
<dbReference type="AlphaFoldDB" id="A0A344LH02"/>